<dbReference type="OrthoDB" id="9799278at2"/>
<protein>
    <submittedName>
        <fullName evidence="2">Polysaccharide pyruvyl transferase</fullName>
    </submittedName>
</protein>
<keyword evidence="2" id="KW-0808">Transferase</keyword>
<dbReference type="STRING" id="1121131.SAMN02745229_02024"/>
<gene>
    <name evidence="2" type="ORF">SAMN02745229_02024</name>
</gene>
<dbReference type="Proteomes" id="UP000184278">
    <property type="component" value="Unassembled WGS sequence"/>
</dbReference>
<feature type="domain" description="Polysaccharide pyruvyl transferase" evidence="1">
    <location>
        <begin position="13"/>
        <end position="303"/>
    </location>
</feature>
<dbReference type="Pfam" id="PF04230">
    <property type="entry name" value="PS_pyruv_trans"/>
    <property type="match status" value="1"/>
</dbReference>
<organism evidence="2 3">
    <name type="scientific">Butyrivibrio fibrisolvens DSM 3071</name>
    <dbReference type="NCBI Taxonomy" id="1121131"/>
    <lineage>
        <taxon>Bacteria</taxon>
        <taxon>Bacillati</taxon>
        <taxon>Bacillota</taxon>
        <taxon>Clostridia</taxon>
        <taxon>Lachnospirales</taxon>
        <taxon>Lachnospiraceae</taxon>
        <taxon>Butyrivibrio</taxon>
    </lineage>
</organism>
<evidence type="ECO:0000259" key="1">
    <source>
        <dbReference type="Pfam" id="PF04230"/>
    </source>
</evidence>
<dbReference type="GO" id="GO:0016740">
    <property type="term" value="F:transferase activity"/>
    <property type="evidence" value="ECO:0007669"/>
    <property type="project" value="UniProtKB-KW"/>
</dbReference>
<dbReference type="RefSeq" id="WP_073387456.1">
    <property type="nucleotide sequence ID" value="NZ_FQXK01000016.1"/>
</dbReference>
<name>A0A1M5Z7M3_BUTFI</name>
<proteinExistence type="predicted"/>
<dbReference type="InterPro" id="IPR007345">
    <property type="entry name" value="Polysacch_pyruvyl_Trfase"/>
</dbReference>
<dbReference type="EMBL" id="FQXK01000016">
    <property type="protein sequence ID" value="SHI20236.1"/>
    <property type="molecule type" value="Genomic_DNA"/>
</dbReference>
<sequence length="365" mass="43302">MKVGILTFHRTSNFGSFFQTYALYYYLDKLGVDCYIIDYCCKEIEKREKMSIFNSHTLREMVHCFFYSRSYRRRYNSLSKQIHEKTRCSKQFNQNNIKEANKEFDCFLVGSDLVWSFEITGNDKSYYLDFATDDKLKCSYASSFGKTISENEKDAIRQYLQRFYAVSVREKQSISEINSIIQSKKVISVCDPTMLLAKEWNLIYGLHGDNNKLIHKGEKYILLYFPDISGKMIKDAYYLKDKYGYKIICINEKRPHRNIKNVSIDGPDDFLHLFQHAQIVLTGSYHGILFSIYNRIPFFYYVRSHSLRMENLSSILDIEDRRGEYIRNISNPEVIDYEKIYNNLNIMVSQSKRYLNEIAEKMLEV</sequence>
<dbReference type="AlphaFoldDB" id="A0A1M5Z7M3"/>
<evidence type="ECO:0000313" key="2">
    <source>
        <dbReference type="EMBL" id="SHI20236.1"/>
    </source>
</evidence>
<reference evidence="3" key="1">
    <citation type="submission" date="2016-11" db="EMBL/GenBank/DDBJ databases">
        <authorList>
            <person name="Varghese N."/>
            <person name="Submissions S."/>
        </authorList>
    </citation>
    <scope>NUCLEOTIDE SEQUENCE [LARGE SCALE GENOMIC DNA]</scope>
    <source>
        <strain evidence="3">DSM 3071</strain>
    </source>
</reference>
<keyword evidence="3" id="KW-1185">Reference proteome</keyword>
<accession>A0A1M5Z7M3</accession>
<evidence type="ECO:0000313" key="3">
    <source>
        <dbReference type="Proteomes" id="UP000184278"/>
    </source>
</evidence>